<feature type="transmembrane region" description="Helical" evidence="11">
    <location>
        <begin position="164"/>
        <end position="183"/>
    </location>
</feature>
<keyword evidence="5 11" id="KW-0808">Transferase</keyword>
<dbReference type="InterPro" id="IPR030470">
    <property type="entry name" value="UbiA_prenylTrfase_CS"/>
</dbReference>
<dbReference type="PANTHER" id="PTHR11048:SF28">
    <property type="entry name" value="4-HYDROXYBENZOATE POLYPRENYLTRANSFERASE, MITOCHONDRIAL"/>
    <property type="match status" value="1"/>
</dbReference>
<dbReference type="InParanoid" id="W2RKY9"/>
<dbReference type="FunCoup" id="W2RKY9">
    <property type="interactions" value="355"/>
</dbReference>
<gene>
    <name evidence="12" type="ORF">HMPREF1541_08656</name>
</gene>
<evidence type="ECO:0000313" key="13">
    <source>
        <dbReference type="Proteomes" id="UP000030752"/>
    </source>
</evidence>
<dbReference type="Proteomes" id="UP000030752">
    <property type="component" value="Unassembled WGS sequence"/>
</dbReference>
<dbReference type="OrthoDB" id="18170at2759"/>
<dbReference type="RefSeq" id="XP_008721197.1">
    <property type="nucleotide sequence ID" value="XM_008722975.1"/>
</dbReference>
<dbReference type="HAMAP" id="MF_01635">
    <property type="entry name" value="UbiA"/>
    <property type="match status" value="1"/>
</dbReference>
<keyword evidence="11" id="KW-0496">Mitochondrion</keyword>
<dbReference type="GO" id="GO:0006744">
    <property type="term" value="P:ubiquinone biosynthetic process"/>
    <property type="evidence" value="ECO:0007669"/>
    <property type="project" value="UniProtKB-UniRule"/>
</dbReference>
<protein>
    <recommendedName>
        <fullName evidence="11">4-hydroxybenzoate polyprenyltransferase, mitochondrial</fullName>
        <shortName evidence="11">4-HB polyprenyltransferase</shortName>
        <ecNumber evidence="11">2.5.1.39</ecNumber>
    </recommendedName>
    <alternativeName>
        <fullName evidence="11">Para-hydroxybenzoate--polyprenyltransferase</fullName>
        <shortName evidence="11">PHB:PPT</shortName>
        <shortName evidence="11">PHB:polyprenyltransferase</shortName>
    </alternativeName>
</protein>
<feature type="transmembrane region" description="Helical" evidence="11">
    <location>
        <begin position="264"/>
        <end position="281"/>
    </location>
</feature>
<dbReference type="GO" id="GO:0008412">
    <property type="term" value="F:4-hydroxybenzoate polyprenyltransferase activity"/>
    <property type="evidence" value="ECO:0007669"/>
    <property type="project" value="UniProtKB-EC"/>
</dbReference>
<organism evidence="12 13">
    <name type="scientific">Cyphellophora europaea (strain CBS 101466)</name>
    <name type="common">Phialophora europaea</name>
    <dbReference type="NCBI Taxonomy" id="1220924"/>
    <lineage>
        <taxon>Eukaryota</taxon>
        <taxon>Fungi</taxon>
        <taxon>Dikarya</taxon>
        <taxon>Ascomycota</taxon>
        <taxon>Pezizomycotina</taxon>
        <taxon>Eurotiomycetes</taxon>
        <taxon>Chaetothyriomycetidae</taxon>
        <taxon>Chaetothyriales</taxon>
        <taxon>Cyphellophoraceae</taxon>
        <taxon>Cyphellophora</taxon>
    </lineage>
</organism>
<evidence type="ECO:0000256" key="8">
    <source>
        <dbReference type="ARBA" id="ARBA00023136"/>
    </source>
</evidence>
<dbReference type="Pfam" id="PF01040">
    <property type="entry name" value="UbiA"/>
    <property type="match status" value="1"/>
</dbReference>
<dbReference type="FunFam" id="1.20.120.1780:FF:000001">
    <property type="entry name" value="4-hydroxybenzoate octaprenyltransferase"/>
    <property type="match status" value="1"/>
</dbReference>
<dbReference type="NCBIfam" id="TIGR01474">
    <property type="entry name" value="ubiA_proteo"/>
    <property type="match status" value="1"/>
</dbReference>
<dbReference type="EMBL" id="KB822725">
    <property type="protein sequence ID" value="ETN36379.1"/>
    <property type="molecule type" value="Genomic_DNA"/>
</dbReference>
<comment type="pathway">
    <text evidence="3">Secondary metabolite biosynthesis; terpenoid biosynthesis.</text>
</comment>
<accession>W2RKY9</accession>
<evidence type="ECO:0000256" key="1">
    <source>
        <dbReference type="ARBA" id="ARBA00001946"/>
    </source>
</evidence>
<dbReference type="FunFam" id="1.10.357.140:FF:000003">
    <property type="entry name" value="4-hydroxybenzoate polyprenyltransferase, mitochondrial"/>
    <property type="match status" value="1"/>
</dbReference>
<evidence type="ECO:0000313" key="12">
    <source>
        <dbReference type="EMBL" id="ETN36379.1"/>
    </source>
</evidence>
<dbReference type="STRING" id="1220924.W2RKY9"/>
<dbReference type="Gene3D" id="1.10.357.140">
    <property type="entry name" value="UbiA prenyltransferase"/>
    <property type="match status" value="1"/>
</dbReference>
<dbReference type="InterPro" id="IPR044878">
    <property type="entry name" value="UbiA_sf"/>
</dbReference>
<evidence type="ECO:0000256" key="4">
    <source>
        <dbReference type="ARBA" id="ARBA00005985"/>
    </source>
</evidence>
<dbReference type="EC" id="2.5.1.39" evidence="11"/>
<evidence type="ECO:0000256" key="3">
    <source>
        <dbReference type="ARBA" id="ARBA00004721"/>
    </source>
</evidence>
<evidence type="ECO:0000256" key="11">
    <source>
        <dbReference type="HAMAP-Rule" id="MF_03189"/>
    </source>
</evidence>
<comment type="catalytic activity">
    <reaction evidence="9 11">
        <text>an all-trans-polyprenyl diphosphate + 4-hydroxybenzoate = a 4-hydroxy-3-(all-trans-polyprenyl)benzoate + diphosphate</text>
        <dbReference type="Rhea" id="RHEA:44504"/>
        <dbReference type="Rhea" id="RHEA-COMP:9514"/>
        <dbReference type="Rhea" id="RHEA-COMP:9564"/>
        <dbReference type="ChEBI" id="CHEBI:17879"/>
        <dbReference type="ChEBI" id="CHEBI:33019"/>
        <dbReference type="ChEBI" id="CHEBI:58914"/>
        <dbReference type="ChEBI" id="CHEBI:78396"/>
        <dbReference type="EC" id="2.5.1.39"/>
    </reaction>
</comment>
<dbReference type="GeneID" id="19975995"/>
<keyword evidence="6 11" id="KW-0812">Transmembrane</keyword>
<dbReference type="Gene3D" id="1.20.120.1780">
    <property type="entry name" value="UbiA prenyltransferase"/>
    <property type="match status" value="1"/>
</dbReference>
<evidence type="ECO:0000256" key="2">
    <source>
        <dbReference type="ARBA" id="ARBA00004292"/>
    </source>
</evidence>
<dbReference type="HOGENOM" id="CLU_034879_2_0_1"/>
<feature type="transmembrane region" description="Helical" evidence="11">
    <location>
        <begin position="239"/>
        <end position="258"/>
    </location>
</feature>
<comment type="similarity">
    <text evidence="4 11">Belongs to the UbiA prenyltransferase family.</text>
</comment>
<dbReference type="UniPathway" id="UPA00232"/>
<dbReference type="GO" id="GO:0005743">
    <property type="term" value="C:mitochondrial inner membrane"/>
    <property type="evidence" value="ECO:0007669"/>
    <property type="project" value="UniProtKB-SubCell"/>
</dbReference>
<feature type="transmembrane region" description="Helical" evidence="11">
    <location>
        <begin position="39"/>
        <end position="57"/>
    </location>
</feature>
<feature type="transmembrane region" description="Helical" evidence="11">
    <location>
        <begin position="139"/>
        <end position="155"/>
    </location>
</feature>
<dbReference type="InterPro" id="IPR039653">
    <property type="entry name" value="Prenyltransferase"/>
</dbReference>
<dbReference type="PANTHER" id="PTHR11048">
    <property type="entry name" value="PRENYLTRANSFERASES"/>
    <property type="match status" value="1"/>
</dbReference>
<name>W2RKY9_CYPE1</name>
<evidence type="ECO:0000256" key="9">
    <source>
        <dbReference type="ARBA" id="ARBA00052313"/>
    </source>
</evidence>
<feature type="transmembrane region" description="Helical" evidence="11">
    <location>
        <begin position="189"/>
        <end position="209"/>
    </location>
</feature>
<sequence length="338" mass="37028">MNRHPLEYRPPEKGIVSKLPPSWMPYAELIRLDKPAGTYYLFFPCLFSTLLAAPLATPMATPIEVVSTGALFFAGALIMRGAGCTVNDLWDRNLDPYVERTRLRPIARRAITPQKAIVYLGFQLLTGLAILLQFPYQCFFYATPSLLLVATYPLAKRVTNYPQFVLGLTFSWGAIVGFPALGVDLLTNPSALAAAAALYASCVTWTLNYDMIYAFQDIKDDVNAGIKSIALAHDHNAKAVLLGLSAVQVGLVGLAGYFAGAGPIFFLGSCGGAAFTLTSIVRRVNLRDVQDCAKWFRKGAWLTGGVISAGMLGDYLYRREQKIDRQDEEELDSVVRPV</sequence>
<dbReference type="CDD" id="cd13959">
    <property type="entry name" value="PT_UbiA_COQ2"/>
    <property type="match status" value="1"/>
</dbReference>
<dbReference type="eggNOG" id="KOG1381">
    <property type="taxonomic scope" value="Eukaryota"/>
</dbReference>
<keyword evidence="13" id="KW-1185">Reference proteome</keyword>
<keyword evidence="11" id="KW-0831">Ubiquinone biosynthesis</keyword>
<comment type="function">
    <text evidence="10 11">Catalyzes the prenylation of para-hydroxybenzoate (PHB) with an all-trans polyprenyl group. Mediates the second step in the final reaction sequence of coenzyme Q (CoQ) biosynthesis, which is the condensation of the polyisoprenoid side chain with PHB, generating the first membrane-bound Q intermediate.</text>
</comment>
<keyword evidence="11" id="KW-0999">Mitochondrion inner membrane</keyword>
<keyword evidence="8 11" id="KW-0472">Membrane</keyword>
<evidence type="ECO:0000256" key="5">
    <source>
        <dbReference type="ARBA" id="ARBA00022679"/>
    </source>
</evidence>
<dbReference type="PROSITE" id="PS00943">
    <property type="entry name" value="UBIA"/>
    <property type="match status" value="1"/>
</dbReference>
<dbReference type="AlphaFoldDB" id="W2RKY9"/>
<comment type="pathway">
    <text evidence="11">Cofactor biosynthesis; ubiquinone biosynthesis.</text>
</comment>
<evidence type="ECO:0000256" key="7">
    <source>
        <dbReference type="ARBA" id="ARBA00022989"/>
    </source>
</evidence>
<dbReference type="InterPro" id="IPR000537">
    <property type="entry name" value="UbiA_prenyltransferase"/>
</dbReference>
<reference evidence="12 13" key="1">
    <citation type="submission" date="2013-03" db="EMBL/GenBank/DDBJ databases">
        <title>The Genome Sequence of Phialophora europaea CBS 101466.</title>
        <authorList>
            <consortium name="The Broad Institute Genomics Platform"/>
            <person name="Cuomo C."/>
            <person name="de Hoog S."/>
            <person name="Gorbushina A."/>
            <person name="Walker B."/>
            <person name="Young S.K."/>
            <person name="Zeng Q."/>
            <person name="Gargeya S."/>
            <person name="Fitzgerald M."/>
            <person name="Haas B."/>
            <person name="Abouelleil A."/>
            <person name="Allen A.W."/>
            <person name="Alvarado L."/>
            <person name="Arachchi H.M."/>
            <person name="Berlin A.M."/>
            <person name="Chapman S.B."/>
            <person name="Gainer-Dewar J."/>
            <person name="Goldberg J."/>
            <person name="Griggs A."/>
            <person name="Gujja S."/>
            <person name="Hansen M."/>
            <person name="Howarth C."/>
            <person name="Imamovic A."/>
            <person name="Ireland A."/>
            <person name="Larimer J."/>
            <person name="McCowan C."/>
            <person name="Murphy C."/>
            <person name="Pearson M."/>
            <person name="Poon T.W."/>
            <person name="Priest M."/>
            <person name="Roberts A."/>
            <person name="Saif S."/>
            <person name="Shea T."/>
            <person name="Sisk P."/>
            <person name="Sykes S."/>
            <person name="Wortman J."/>
            <person name="Nusbaum C."/>
            <person name="Birren B."/>
        </authorList>
    </citation>
    <scope>NUCLEOTIDE SEQUENCE [LARGE SCALE GENOMIC DNA]</scope>
    <source>
        <strain evidence="12 13">CBS 101466</strain>
    </source>
</reference>
<dbReference type="InterPro" id="IPR006370">
    <property type="entry name" value="HB_polyprenyltransferase-like"/>
</dbReference>
<comment type="subcellular location">
    <subcellularLocation>
        <location evidence="2 11">Mitochondrion inner membrane</location>
        <topology evidence="2 11">Multi-pass membrane protein</topology>
        <orientation evidence="2 11">Matrix side</orientation>
    </subcellularLocation>
</comment>
<evidence type="ECO:0000256" key="10">
    <source>
        <dbReference type="ARBA" id="ARBA00058997"/>
    </source>
</evidence>
<keyword evidence="11" id="KW-0414">Isoprene biosynthesis</keyword>
<proteinExistence type="inferred from homology"/>
<keyword evidence="7 11" id="KW-1133">Transmembrane helix</keyword>
<dbReference type="VEuPathDB" id="FungiDB:HMPREF1541_08656"/>
<dbReference type="UniPathway" id="UPA00213"/>
<evidence type="ECO:0000256" key="6">
    <source>
        <dbReference type="ARBA" id="ARBA00022692"/>
    </source>
</evidence>
<dbReference type="GO" id="GO:0016114">
    <property type="term" value="P:terpenoid biosynthetic process"/>
    <property type="evidence" value="ECO:0007669"/>
    <property type="project" value="UniProtKB-UniPathway"/>
</dbReference>
<comment type="cofactor">
    <cofactor evidence="1 11">
        <name>Mg(2+)</name>
        <dbReference type="ChEBI" id="CHEBI:18420"/>
    </cofactor>
</comment>